<dbReference type="EMBL" id="AP023321">
    <property type="protein sequence ID" value="BCI60649.1"/>
    <property type="molecule type" value="Genomic_DNA"/>
</dbReference>
<dbReference type="Pfam" id="PF26079">
    <property type="entry name" value="Baseplate_J_C"/>
    <property type="match status" value="1"/>
</dbReference>
<keyword evidence="5" id="KW-1185">Reference proteome</keyword>
<feature type="domain" description="Baseplate J-like central" evidence="2">
    <location>
        <begin position="176"/>
        <end position="256"/>
    </location>
</feature>
<dbReference type="KEGG" id="sman:C12CBH8_12880"/>
<dbReference type="PANTHER" id="PTHR37829:SF3">
    <property type="entry name" value="PROTEIN JAYE-RELATED"/>
    <property type="match status" value="1"/>
</dbReference>
<dbReference type="Pfam" id="PF26078">
    <property type="entry name" value="Baseplate_J_M"/>
    <property type="match status" value="1"/>
</dbReference>
<dbReference type="AlphaFoldDB" id="A0A7I8D5D0"/>
<dbReference type="InterPro" id="IPR058530">
    <property type="entry name" value="Baseplate_J-like_C"/>
</dbReference>
<dbReference type="InterPro" id="IPR052399">
    <property type="entry name" value="Phage_Baseplate_Assmbl_Protein"/>
</dbReference>
<evidence type="ECO:0000256" key="1">
    <source>
        <dbReference type="ARBA" id="ARBA00038087"/>
    </source>
</evidence>
<comment type="similarity">
    <text evidence="1">Belongs to the Mu gp47/PBSX XkdT family.</text>
</comment>
<reference evidence="5" key="1">
    <citation type="submission" date="2020-07" db="EMBL/GenBank/DDBJ databases">
        <title>Complete genome sequencing of Clostridia bacterium strain 12CBH8.</title>
        <authorList>
            <person name="Sakamoto M."/>
            <person name="Murakami T."/>
            <person name="Mori H."/>
        </authorList>
    </citation>
    <scope>NUCLEOTIDE SEQUENCE [LARGE SCALE GENOMIC DNA]</scope>
    <source>
        <strain evidence="5">12CBH8</strain>
    </source>
</reference>
<organism evidence="4 5">
    <name type="scientific">Solibaculum mannosilyticum</name>
    <dbReference type="NCBI Taxonomy" id="2780922"/>
    <lineage>
        <taxon>Bacteria</taxon>
        <taxon>Bacillati</taxon>
        <taxon>Bacillota</taxon>
        <taxon>Clostridia</taxon>
        <taxon>Eubacteriales</taxon>
        <taxon>Oscillospiraceae</taxon>
        <taxon>Solibaculum</taxon>
    </lineage>
</organism>
<proteinExistence type="inferred from homology"/>
<dbReference type="RefSeq" id="WP_215532816.1">
    <property type="nucleotide sequence ID" value="NZ_AP023321.1"/>
</dbReference>
<feature type="domain" description="Baseplate J-like C-terminal" evidence="3">
    <location>
        <begin position="262"/>
        <end position="350"/>
    </location>
</feature>
<dbReference type="Proteomes" id="UP000593890">
    <property type="component" value="Chromosome"/>
</dbReference>
<protein>
    <submittedName>
        <fullName evidence="4">Baseplate assembly protein</fullName>
    </submittedName>
</protein>
<name>A0A7I8D5D0_9FIRM</name>
<sequence>MYENITYDQIMSRMLDRVPDTLDKREGSVIYTALAPAAVELQNMYIELDVILNESYADTASRDALIKMAAVRGISPKSASAAILKGEFNIDIPDGSRFSLESYNYQAISKMGEHIYRMQCETPGTAPNGKLGDLIPIDYIDGLTYAKLTELLIPGEDEEDTESFRARYLESYNSAAFGGNIADYKENVLSLPGVGGVKVYPTWNGGGTVKLVILDAEYKAASGELVSSVQTAIDPTQNSGQGLGLAPIGHTVTVQAAKTTTINISTSIVYEKGWDWEDVETYVQQAVDEYCTDLASQWDASDQLVVRISQIETRLLSLSGIVDISDTTINGQPKNLILEADNIPIRGTVNG</sequence>
<gene>
    <name evidence="4" type="ORF">C12CBH8_12880</name>
</gene>
<evidence type="ECO:0000259" key="2">
    <source>
        <dbReference type="Pfam" id="PF26078"/>
    </source>
</evidence>
<evidence type="ECO:0000313" key="5">
    <source>
        <dbReference type="Proteomes" id="UP000593890"/>
    </source>
</evidence>
<dbReference type="InterPro" id="IPR058531">
    <property type="entry name" value="Baseplate_J_M"/>
</dbReference>
<evidence type="ECO:0000313" key="4">
    <source>
        <dbReference type="EMBL" id="BCI60649.1"/>
    </source>
</evidence>
<accession>A0A7I8D5D0</accession>
<evidence type="ECO:0000259" key="3">
    <source>
        <dbReference type="Pfam" id="PF26079"/>
    </source>
</evidence>
<dbReference type="PANTHER" id="PTHR37829">
    <property type="entry name" value="PHAGE-LIKE ELEMENT PBSX PROTEIN XKDT"/>
    <property type="match status" value="1"/>
</dbReference>